<feature type="compositionally biased region" description="Low complexity" evidence="1">
    <location>
        <begin position="1114"/>
        <end position="1126"/>
    </location>
</feature>
<accession>A0A423VM22</accession>
<feature type="compositionally biased region" description="Acidic residues" evidence="1">
    <location>
        <begin position="323"/>
        <end position="341"/>
    </location>
</feature>
<feature type="compositionally biased region" description="Polar residues" evidence="1">
    <location>
        <begin position="1331"/>
        <end position="1344"/>
    </location>
</feature>
<protein>
    <submittedName>
        <fullName evidence="2">Uncharacterized protein</fullName>
    </submittedName>
</protein>
<comment type="caution">
    <text evidence="2">The sequence shown here is derived from an EMBL/GenBank/DDBJ whole genome shotgun (WGS) entry which is preliminary data.</text>
</comment>
<feature type="compositionally biased region" description="Basic residues" evidence="1">
    <location>
        <begin position="1127"/>
        <end position="1146"/>
    </location>
</feature>
<feature type="region of interest" description="Disordered" evidence="1">
    <location>
        <begin position="398"/>
        <end position="471"/>
    </location>
</feature>
<organism evidence="2 3">
    <name type="scientific">Cytospora schulzeri</name>
    <dbReference type="NCBI Taxonomy" id="448051"/>
    <lineage>
        <taxon>Eukaryota</taxon>
        <taxon>Fungi</taxon>
        <taxon>Dikarya</taxon>
        <taxon>Ascomycota</taxon>
        <taxon>Pezizomycotina</taxon>
        <taxon>Sordariomycetes</taxon>
        <taxon>Sordariomycetidae</taxon>
        <taxon>Diaporthales</taxon>
        <taxon>Cytosporaceae</taxon>
        <taxon>Cytospora</taxon>
    </lineage>
</organism>
<feature type="region of interest" description="Disordered" evidence="1">
    <location>
        <begin position="1270"/>
        <end position="1445"/>
    </location>
</feature>
<reference evidence="2 3" key="1">
    <citation type="submission" date="2015-09" db="EMBL/GenBank/DDBJ databases">
        <title>Host preference determinants of Valsa canker pathogens revealed by comparative genomics.</title>
        <authorList>
            <person name="Yin Z."/>
            <person name="Huang L."/>
        </authorList>
    </citation>
    <scope>NUCLEOTIDE SEQUENCE [LARGE SCALE GENOMIC DNA]</scope>
    <source>
        <strain evidence="2 3">03-1</strain>
    </source>
</reference>
<dbReference type="STRING" id="356882.A0A423VM22"/>
<feature type="compositionally biased region" description="Low complexity" evidence="1">
    <location>
        <begin position="1388"/>
        <end position="1400"/>
    </location>
</feature>
<feature type="region of interest" description="Disordered" evidence="1">
    <location>
        <begin position="593"/>
        <end position="632"/>
    </location>
</feature>
<evidence type="ECO:0000313" key="2">
    <source>
        <dbReference type="EMBL" id="ROV92008.1"/>
    </source>
</evidence>
<feature type="compositionally biased region" description="Polar residues" evidence="1">
    <location>
        <begin position="1095"/>
        <end position="1113"/>
    </location>
</feature>
<dbReference type="OrthoDB" id="5239199at2759"/>
<feature type="compositionally biased region" description="Polar residues" evidence="1">
    <location>
        <begin position="410"/>
        <end position="442"/>
    </location>
</feature>
<feature type="compositionally biased region" description="Acidic residues" evidence="1">
    <location>
        <begin position="200"/>
        <end position="234"/>
    </location>
</feature>
<sequence>MSIFVSDNDHNQVAGAKKAPFKLKVVDDAIKSTLQDAVEVVRMSAHSNDNDGADVSVDNGHINYTFFGKDGKIENVSTDHALAVEQPADKHTDTLEYGVTNDESGKNTLIGELNNAEANVAAASIDGAHHHTGMKTCARPDGTRYTIGGKGPLEHSRPAHKNAGMKTCTGPDGVRYTVGGKGPSMSAFSNIEDAEIADEDVEMSEEDAGFSDENSDEPDENDDVLEDDTEDDVIDSSPVPRDVGLKTCAKPDGTRYAIGGKGLVKPTESINEAVEPSEEDKIDSNSPTRSATGIKSCAMPDGTRCTIGNKGPSQAAPSHTEDVEVSEEDSDESDGDLDSEEGERQDLVKAVREEVEEKLEAIADLKQQLATQRNVILKKRLQGKLNKLEKEMQLKLASIEDNETTETESVDQAPQHHTGSGDNPNTKNTGHASTASDDNSMAQADGDQRKRRAGGEVSSKKHIKQKLRSTPKKTLERITALDAAIEWYTREKFKTLDTSRWGDLQEKIGEHREELAKLLQSIGIDENRPQDEAWGWAIRFNEQIRQKWQDCDQTDPLAKHKTMEEIDELNETRRLKLEAISKEDCPVTLMGWVSPKKRKPLPKEAIPTAEPSPKQQTTDEDASSQSGVQPPASIVNTDVAMTEGPDASTQANGDKVPEQATITTAEYATGVAHNDAMDVDDDLFGGDFGFADECPDLVAPVEANGTSEPINDSVPAPSQTIDGKMQVVESPKASLPFVEAAVAPEPQVIPVDSNAAQIQEGDLSTVPIFTLETNGNQDNCILGSVPTSFNDDFVATQNPQAAEVLGTRVPVLNAAEEALFEELIDVSLLEDNARQDQVSAGQEHTLAPVEDSMNQSAVVPQDIPVIVNQGDAVVDQATEVTNFNGDFKSSAEWNEYSDVPTLEEFLQFIDEPTQQTIRAIAWEKLQKFVQPDEIHRAQLDVFAFSPPEVQEAMLAEYEESHQNGGQLTLPLYQSHWNDPMFSGRTPICVNLTNFVVQMYPLTETPPDEIVNEQVQLVAQPLVPAAQPVVPDTSGSFDLESFDLESFDFGSFDFSGPIELEDIVNHFADVSGDQAGSSTEHVQETVEGSVVPEATGYSSPDQHPLQSPAQVTSNKPAQAKKGAATKKATQRKKSAPAKRKTATRKKKGTELPLQAPVDENTFGQFVQGDVVEDVVTPAQEVGDGLDDWASAWCQRTWSEEDPEPKDLTPAELARLQQLGMSFNQGMYTASLNPSPNTSSNLIGAINGHLSQAAPNGVNTNALVGAPAPVAQEAPATPAKRSHRGRPAAPVNTLRKNRTRKLKHPESPQKVPSGKYTRRKSKSPGSTSSESSVPQQPENAPEQSTVYYEAAPNRRLGLDTSPEDWVAQSKNKRKRAKPAKETTRKAQKTQQPSPVSLQSSPPGSTDALNGKSPYRAILPRPTHAQPPSNGTHVPAPAADTPEHSYGSVNARAPMAFGQSSPVQQAAGPYMGLTMGMPSNAPAQVSQPGFQQMPQGNMIPQQKFQHGMGMGLNGGMQSSTPDMHSTLKQPVQQSMKQPGLQGMQNAGLADMVDSDSDDELHEEIMRRLRKTEKKAMQQKALRRIAEMEAEMREDAMVIAGSK</sequence>
<evidence type="ECO:0000313" key="3">
    <source>
        <dbReference type="Proteomes" id="UP000283895"/>
    </source>
</evidence>
<feature type="compositionally biased region" description="Low complexity" evidence="1">
    <location>
        <begin position="1321"/>
        <end position="1330"/>
    </location>
</feature>
<dbReference type="EMBL" id="LKEA01000052">
    <property type="protein sequence ID" value="ROV92008.1"/>
    <property type="molecule type" value="Genomic_DNA"/>
</dbReference>
<feature type="compositionally biased region" description="Acidic residues" evidence="1">
    <location>
        <begin position="400"/>
        <end position="409"/>
    </location>
</feature>
<name>A0A423VM22_9PEZI</name>
<keyword evidence="3" id="KW-1185">Reference proteome</keyword>
<dbReference type="Proteomes" id="UP000283895">
    <property type="component" value="Unassembled WGS sequence"/>
</dbReference>
<feature type="compositionally biased region" description="Basic residues" evidence="1">
    <location>
        <begin position="460"/>
        <end position="471"/>
    </location>
</feature>
<gene>
    <name evidence="2" type="ORF">VMCG_09559</name>
</gene>
<feature type="region of interest" description="Disordered" evidence="1">
    <location>
        <begin position="1091"/>
        <end position="1149"/>
    </location>
</feature>
<feature type="compositionally biased region" description="Polar residues" evidence="1">
    <location>
        <begin position="284"/>
        <end position="293"/>
    </location>
</feature>
<evidence type="ECO:0000256" key="1">
    <source>
        <dbReference type="SAM" id="MobiDB-lite"/>
    </source>
</evidence>
<feature type="region of interest" description="Disordered" evidence="1">
    <location>
        <begin position="200"/>
        <end position="350"/>
    </location>
</feature>
<proteinExistence type="predicted"/>